<sequence length="171" mass="20244">MTSNKHRHKLWFKAIALGVVCLFTLNSITFALSPTTRFDPNVIPIWNEKENRYYVNTDRKDAAEMLDGFKEDAVFIYLCRLISRFLTDMPKLKGYGMTEAGTEDHFKTTIDEYYEENYPVLTQEQRDIRDELKARFKWNDLYIEGDTICLPYMRKDDPKAPSQILRFYLAD</sequence>
<name>X0XB49_9ZZZZ</name>
<accession>X0XB49</accession>
<protein>
    <submittedName>
        <fullName evidence="1">Uncharacterized protein</fullName>
    </submittedName>
</protein>
<proteinExistence type="predicted"/>
<organism evidence="1">
    <name type="scientific">marine sediment metagenome</name>
    <dbReference type="NCBI Taxonomy" id="412755"/>
    <lineage>
        <taxon>unclassified sequences</taxon>
        <taxon>metagenomes</taxon>
        <taxon>ecological metagenomes</taxon>
    </lineage>
</organism>
<reference evidence="1" key="1">
    <citation type="journal article" date="2014" name="Front. Microbiol.">
        <title>High frequency of phylogenetically diverse reductive dehalogenase-homologous genes in deep subseafloor sedimentary metagenomes.</title>
        <authorList>
            <person name="Kawai M."/>
            <person name="Futagami T."/>
            <person name="Toyoda A."/>
            <person name="Takaki Y."/>
            <person name="Nishi S."/>
            <person name="Hori S."/>
            <person name="Arai W."/>
            <person name="Tsubouchi T."/>
            <person name="Morono Y."/>
            <person name="Uchiyama I."/>
            <person name="Ito T."/>
            <person name="Fujiyama A."/>
            <person name="Inagaki F."/>
            <person name="Takami H."/>
        </authorList>
    </citation>
    <scope>NUCLEOTIDE SEQUENCE</scope>
    <source>
        <strain evidence="1">Expedition CK06-06</strain>
    </source>
</reference>
<gene>
    <name evidence="1" type="ORF">S01H1_71326</name>
</gene>
<evidence type="ECO:0000313" key="1">
    <source>
        <dbReference type="EMBL" id="GAG40305.1"/>
    </source>
</evidence>
<dbReference type="AlphaFoldDB" id="X0XB49"/>
<feature type="non-terminal residue" evidence="1">
    <location>
        <position position="171"/>
    </location>
</feature>
<dbReference type="EMBL" id="BARS01047490">
    <property type="protein sequence ID" value="GAG40305.1"/>
    <property type="molecule type" value="Genomic_DNA"/>
</dbReference>
<comment type="caution">
    <text evidence="1">The sequence shown here is derived from an EMBL/GenBank/DDBJ whole genome shotgun (WGS) entry which is preliminary data.</text>
</comment>